<dbReference type="GO" id="GO:0006260">
    <property type="term" value="P:DNA replication"/>
    <property type="evidence" value="ECO:0007669"/>
    <property type="project" value="InterPro"/>
</dbReference>
<dbReference type="EMBL" id="NQKI01000006">
    <property type="protein sequence ID" value="OZY60420.1"/>
    <property type="molecule type" value="Genomic_DNA"/>
</dbReference>
<accession>A0A1D9IS99</accession>
<feature type="domain" description="Bacteriophage lambda Replication protein O N-terminal" evidence="1">
    <location>
        <begin position="11"/>
        <end position="91"/>
    </location>
</feature>
<gene>
    <name evidence="2" type="ORF">CJF39_05935</name>
</gene>
<dbReference type="AlphaFoldDB" id="A0A1D9IS99"/>
<dbReference type="OrthoDB" id="7018846at2"/>
<dbReference type="Pfam" id="PF04492">
    <property type="entry name" value="Phage_rep_O"/>
    <property type="match status" value="1"/>
</dbReference>
<dbReference type="KEGG" id="plq:AA042_21710"/>
<dbReference type="Gene3D" id="1.10.10.10">
    <property type="entry name" value="Winged helix-like DNA-binding domain superfamily/Winged helix DNA-binding domain"/>
    <property type="match status" value="1"/>
</dbReference>
<comment type="caution">
    <text evidence="2">The sequence shown here is derived from an EMBL/GenBank/DDBJ whole genome shotgun (WGS) entry which is preliminary data.</text>
</comment>
<organism evidence="2 3">
    <name type="scientific">Pseudomonas lundensis</name>
    <dbReference type="NCBI Taxonomy" id="86185"/>
    <lineage>
        <taxon>Bacteria</taxon>
        <taxon>Pseudomonadati</taxon>
        <taxon>Pseudomonadota</taxon>
        <taxon>Gammaproteobacteria</taxon>
        <taxon>Pseudomonadales</taxon>
        <taxon>Pseudomonadaceae</taxon>
        <taxon>Pseudomonas</taxon>
    </lineage>
</organism>
<evidence type="ECO:0000313" key="2">
    <source>
        <dbReference type="EMBL" id="OZY60420.1"/>
    </source>
</evidence>
<evidence type="ECO:0000259" key="1">
    <source>
        <dbReference type="Pfam" id="PF04492"/>
    </source>
</evidence>
<dbReference type="Proteomes" id="UP000215788">
    <property type="component" value="Unassembled WGS sequence"/>
</dbReference>
<protein>
    <submittedName>
        <fullName evidence="2">Phage replication protein</fullName>
    </submittedName>
</protein>
<dbReference type="NCBIfam" id="TIGR01610">
    <property type="entry name" value="phage_O_Nterm"/>
    <property type="match status" value="1"/>
</dbReference>
<reference evidence="2 3" key="1">
    <citation type="submission" date="2017-08" db="EMBL/GenBank/DDBJ databases">
        <title>Genomic and metabolic characterisation of spoilage-associated Pseudomonas species.</title>
        <authorList>
            <person name="Stanborough T."/>
            <person name="Fegan N."/>
            <person name="Powell S.M."/>
            <person name="Singh T."/>
            <person name="Tamplin M.L."/>
            <person name="Chandry P.S."/>
        </authorList>
    </citation>
    <scope>NUCLEOTIDE SEQUENCE [LARGE SCALE GENOMIC DNA]</scope>
    <source>
        <strain evidence="2 3">L1802</strain>
    </source>
</reference>
<dbReference type="RefSeq" id="WP_047282139.1">
    <property type="nucleotide sequence ID" value="NZ_CP075177.1"/>
</dbReference>
<evidence type="ECO:0000313" key="3">
    <source>
        <dbReference type="Proteomes" id="UP000215788"/>
    </source>
</evidence>
<dbReference type="InterPro" id="IPR006497">
    <property type="entry name" value="Phage_lambda_VrpO_N"/>
</dbReference>
<sequence length="335" mass="37109">MNNVIPLKITGGFTRMENKLIEALMVVDLPGRELKVALYVARATIGFHVPEARIQATEISKATNIHPDVASKAISHLLKRRVLYRVGGARGDIGISDPSEWIFYDIKNECPNQTISSDSDHSARVVSIARQTKSDDSLLYTKKEPLVTVSTKQITAPQGAEPTQPEIKTEKPAALVSFDGEDFEVDATLITKWAEAYSPTDVEAEIKRAAAWASGSKPKKDWRRFLVNWLGREFKKNPSGASEAGVPVDKIIDLYHKVCPNLPAVTVASDKVLRSMIAERWNESPAHQSGQGFWLPFFQKANNRSQVFFRGANVAPRLEALVSRAVFREVSEAAQ</sequence>
<proteinExistence type="predicted"/>
<name>A0A1D9IS99_9PSED</name>
<dbReference type="InterPro" id="IPR036388">
    <property type="entry name" value="WH-like_DNA-bd_sf"/>
</dbReference>
<accession>A0A266NDC6</accession>